<dbReference type="PANTHER" id="PTHR48041">
    <property type="entry name" value="ABC TRANSPORTER G FAMILY MEMBER 28"/>
    <property type="match status" value="1"/>
</dbReference>
<sequence>MGGLLDDNMEPVPLIASIAALGVSLSFSLWVCLSSLRSNKVRHHTIRREDENSLGSLENGEAEMGFSSADKDNAHPSAVVLMSWRIVCCSYPTKKNHELDSVKTLNNSFGEVLSGEVTAIMGPSGGGKTTLLNILSGRKAVGSITGEVSILGKTSVLHEGIHQVGHTVAYVPQNENFFPMQTPEEAVEFVAKLRHGPKEYEQSEIHTALREVGLGDPTLYARPIGGELAGGLSVVGLSGGEKKRLALACALILKPKIIMLDEITSGLDSKNALIIMNRIKQVCIRRQVAAVIVIHQPNGYIFEIFDRLILLSEGETIYSGRVSNLDALYEHHFGCSIPQSKHELPVDLLERSQKCESPIAAPFLDTSFRHSVEPSTKMSTAKVSSFSKFCTVFHRNLLNHYVRNYTNMLARLFCYGACSVLDGAIFWDIGSGGRNSSMIGAFTFILLMSYLLPFATIPVFVHDKKFFLFERSLGLYSPWIYCASQALLEMWVLILASLVQAVVVIPMAGIWNDDWPNWATFFTIHACISASGLTGSALVLFFAILFPSQDLAFIAGSGAVSLSLGMSGGFVPFPEIRSFVAWLQWISPCKYSLQALALTYFSDDGSEGFLVSTEMDRPSTISANIGALFLMYISLAIASIAILSQMREVR</sequence>
<feature type="transmembrane region" description="Helical" evidence="8">
    <location>
        <begin position="12"/>
        <end position="33"/>
    </location>
</feature>
<dbReference type="SMART" id="SM00382">
    <property type="entry name" value="AAA"/>
    <property type="match status" value="1"/>
</dbReference>
<feature type="transmembrane region" description="Helical" evidence="8">
    <location>
        <begin position="621"/>
        <end position="643"/>
    </location>
</feature>
<evidence type="ECO:0000256" key="8">
    <source>
        <dbReference type="SAM" id="Phobius"/>
    </source>
</evidence>
<dbReference type="GO" id="GO:0016020">
    <property type="term" value="C:membrane"/>
    <property type="evidence" value="ECO:0007669"/>
    <property type="project" value="UniProtKB-SubCell"/>
</dbReference>
<evidence type="ECO:0000256" key="7">
    <source>
        <dbReference type="ARBA" id="ARBA00023136"/>
    </source>
</evidence>
<feature type="transmembrane region" description="Helical" evidence="8">
    <location>
        <begin position="408"/>
        <end position="427"/>
    </location>
</feature>
<keyword evidence="2" id="KW-0813">Transport</keyword>
<dbReference type="PROSITE" id="PS00211">
    <property type="entry name" value="ABC_TRANSPORTER_1"/>
    <property type="match status" value="1"/>
</dbReference>
<dbReference type="InterPro" id="IPR017871">
    <property type="entry name" value="ABC_transporter-like_CS"/>
</dbReference>
<evidence type="ECO:0000256" key="3">
    <source>
        <dbReference type="ARBA" id="ARBA00022692"/>
    </source>
</evidence>
<reference evidence="10" key="1">
    <citation type="submission" date="2021-01" db="EMBL/GenBank/DDBJ databases">
        <authorList>
            <person name="Corre E."/>
            <person name="Pelletier E."/>
            <person name="Niang G."/>
            <person name="Scheremetjew M."/>
            <person name="Finn R."/>
            <person name="Kale V."/>
            <person name="Holt S."/>
            <person name="Cochrane G."/>
            <person name="Meng A."/>
            <person name="Brown T."/>
            <person name="Cohen L."/>
        </authorList>
    </citation>
    <scope>NUCLEOTIDE SEQUENCE</scope>
    <source>
        <strain evidence="10">CCMP127</strain>
    </source>
</reference>
<evidence type="ECO:0000256" key="5">
    <source>
        <dbReference type="ARBA" id="ARBA00022840"/>
    </source>
</evidence>
<feature type="transmembrane region" description="Helical" evidence="8">
    <location>
        <begin position="518"/>
        <end position="544"/>
    </location>
</feature>
<keyword evidence="3 8" id="KW-0812">Transmembrane</keyword>
<dbReference type="GO" id="GO:0140359">
    <property type="term" value="F:ABC-type transporter activity"/>
    <property type="evidence" value="ECO:0007669"/>
    <property type="project" value="InterPro"/>
</dbReference>
<feature type="transmembrane region" description="Helical" evidence="8">
    <location>
        <begin position="551"/>
        <end position="573"/>
    </location>
</feature>
<feature type="domain" description="ABC transporter" evidence="9">
    <location>
        <begin position="87"/>
        <end position="338"/>
    </location>
</feature>
<accession>A0A7S3LBN6</accession>
<dbReference type="AlphaFoldDB" id="A0A7S3LBN6"/>
<dbReference type="Gene3D" id="3.40.50.300">
    <property type="entry name" value="P-loop containing nucleotide triphosphate hydrolases"/>
    <property type="match status" value="1"/>
</dbReference>
<dbReference type="InterPro" id="IPR027417">
    <property type="entry name" value="P-loop_NTPase"/>
</dbReference>
<evidence type="ECO:0000259" key="9">
    <source>
        <dbReference type="PROSITE" id="PS50893"/>
    </source>
</evidence>
<dbReference type="InterPro" id="IPR003593">
    <property type="entry name" value="AAA+_ATPase"/>
</dbReference>
<evidence type="ECO:0000256" key="4">
    <source>
        <dbReference type="ARBA" id="ARBA00022741"/>
    </source>
</evidence>
<feature type="transmembrane region" description="Helical" evidence="8">
    <location>
        <begin position="490"/>
        <end position="512"/>
    </location>
</feature>
<name>A0A7S3LBN6_9STRA</name>
<evidence type="ECO:0000313" key="10">
    <source>
        <dbReference type="EMBL" id="CAE0416383.1"/>
    </source>
</evidence>
<dbReference type="Pfam" id="PF01061">
    <property type="entry name" value="ABC2_membrane"/>
    <property type="match status" value="1"/>
</dbReference>
<dbReference type="GO" id="GO:0005524">
    <property type="term" value="F:ATP binding"/>
    <property type="evidence" value="ECO:0007669"/>
    <property type="project" value="UniProtKB-KW"/>
</dbReference>
<evidence type="ECO:0000256" key="2">
    <source>
        <dbReference type="ARBA" id="ARBA00022448"/>
    </source>
</evidence>
<dbReference type="PROSITE" id="PS50893">
    <property type="entry name" value="ABC_TRANSPORTER_2"/>
    <property type="match status" value="1"/>
</dbReference>
<dbReference type="EMBL" id="HBIM01017439">
    <property type="protein sequence ID" value="CAE0416383.1"/>
    <property type="molecule type" value="Transcribed_RNA"/>
</dbReference>
<dbReference type="InterPro" id="IPR050352">
    <property type="entry name" value="ABCG_transporters"/>
</dbReference>
<dbReference type="SUPFAM" id="SSF52540">
    <property type="entry name" value="P-loop containing nucleoside triphosphate hydrolases"/>
    <property type="match status" value="1"/>
</dbReference>
<keyword evidence="7 8" id="KW-0472">Membrane</keyword>
<comment type="subcellular location">
    <subcellularLocation>
        <location evidence="1">Membrane</location>
        <topology evidence="1">Multi-pass membrane protein</topology>
    </subcellularLocation>
</comment>
<dbReference type="GO" id="GO:0016887">
    <property type="term" value="F:ATP hydrolysis activity"/>
    <property type="evidence" value="ECO:0007669"/>
    <property type="project" value="InterPro"/>
</dbReference>
<protein>
    <recommendedName>
        <fullName evidence="9">ABC transporter domain-containing protein</fullName>
    </recommendedName>
</protein>
<evidence type="ECO:0000256" key="6">
    <source>
        <dbReference type="ARBA" id="ARBA00022989"/>
    </source>
</evidence>
<dbReference type="Pfam" id="PF00005">
    <property type="entry name" value="ABC_tran"/>
    <property type="match status" value="1"/>
</dbReference>
<proteinExistence type="predicted"/>
<gene>
    <name evidence="10" type="ORF">ACOF00016_LOCUS13441</name>
</gene>
<keyword evidence="5" id="KW-0067">ATP-binding</keyword>
<dbReference type="InterPro" id="IPR003439">
    <property type="entry name" value="ABC_transporter-like_ATP-bd"/>
</dbReference>
<evidence type="ECO:0000256" key="1">
    <source>
        <dbReference type="ARBA" id="ARBA00004141"/>
    </source>
</evidence>
<feature type="transmembrane region" description="Helical" evidence="8">
    <location>
        <begin position="439"/>
        <end position="461"/>
    </location>
</feature>
<organism evidence="10">
    <name type="scientific">Amphora coffeiformis</name>
    <dbReference type="NCBI Taxonomy" id="265554"/>
    <lineage>
        <taxon>Eukaryota</taxon>
        <taxon>Sar</taxon>
        <taxon>Stramenopiles</taxon>
        <taxon>Ochrophyta</taxon>
        <taxon>Bacillariophyta</taxon>
        <taxon>Bacillariophyceae</taxon>
        <taxon>Bacillariophycidae</taxon>
        <taxon>Thalassiophysales</taxon>
        <taxon>Catenulaceae</taxon>
        <taxon>Amphora</taxon>
    </lineage>
</organism>
<dbReference type="InterPro" id="IPR013525">
    <property type="entry name" value="ABC2_TM"/>
</dbReference>
<keyword evidence="4" id="KW-0547">Nucleotide-binding</keyword>
<keyword evidence="6 8" id="KW-1133">Transmembrane helix</keyword>
<dbReference type="PANTHER" id="PTHR48041:SF139">
    <property type="entry name" value="PROTEIN SCARLET"/>
    <property type="match status" value="1"/>
</dbReference>